<gene>
    <name evidence="1" type="ORF">OBBRIDRAFT_768719</name>
</gene>
<keyword evidence="2" id="KW-1185">Reference proteome</keyword>
<proteinExistence type="predicted"/>
<reference evidence="1 2" key="1">
    <citation type="submission" date="2016-07" db="EMBL/GenBank/DDBJ databases">
        <title>Draft genome of the white-rot fungus Obba rivulosa 3A-2.</title>
        <authorList>
            <consortium name="DOE Joint Genome Institute"/>
            <person name="Miettinen O."/>
            <person name="Riley R."/>
            <person name="Acob R."/>
            <person name="Barry K."/>
            <person name="Cullen D."/>
            <person name="De Vries R."/>
            <person name="Hainaut M."/>
            <person name="Hatakka A."/>
            <person name="Henrissat B."/>
            <person name="Hilden K."/>
            <person name="Kuo R."/>
            <person name="Labutti K."/>
            <person name="Lipzen A."/>
            <person name="Makela M.R."/>
            <person name="Sandor L."/>
            <person name="Spatafora J.W."/>
            <person name="Grigoriev I.V."/>
            <person name="Hibbett D.S."/>
        </authorList>
    </citation>
    <scope>NUCLEOTIDE SEQUENCE [LARGE SCALE GENOMIC DNA]</scope>
    <source>
        <strain evidence="1 2">3A-2</strain>
    </source>
</reference>
<accession>A0A8E2DSD9</accession>
<sequence>MQGGEFGTALQAASSNGHLKVAHFLTDHGAIHTKAENTEDLSETVMQPT</sequence>
<dbReference type="Proteomes" id="UP000250043">
    <property type="component" value="Unassembled WGS sequence"/>
</dbReference>
<organism evidence="1 2">
    <name type="scientific">Obba rivulosa</name>
    <dbReference type="NCBI Taxonomy" id="1052685"/>
    <lineage>
        <taxon>Eukaryota</taxon>
        <taxon>Fungi</taxon>
        <taxon>Dikarya</taxon>
        <taxon>Basidiomycota</taxon>
        <taxon>Agaricomycotina</taxon>
        <taxon>Agaricomycetes</taxon>
        <taxon>Polyporales</taxon>
        <taxon>Gelatoporiaceae</taxon>
        <taxon>Obba</taxon>
    </lineage>
</organism>
<evidence type="ECO:0000313" key="1">
    <source>
        <dbReference type="EMBL" id="OCH94797.1"/>
    </source>
</evidence>
<dbReference type="AlphaFoldDB" id="A0A8E2DSD9"/>
<protein>
    <submittedName>
        <fullName evidence="1">Uncharacterized protein</fullName>
    </submittedName>
</protein>
<name>A0A8E2DSD9_9APHY</name>
<dbReference type="EMBL" id="KV722340">
    <property type="protein sequence ID" value="OCH94797.1"/>
    <property type="molecule type" value="Genomic_DNA"/>
</dbReference>
<evidence type="ECO:0000313" key="2">
    <source>
        <dbReference type="Proteomes" id="UP000250043"/>
    </source>
</evidence>